<evidence type="ECO:0000313" key="3">
    <source>
        <dbReference type="Proteomes" id="UP000886674"/>
    </source>
</evidence>
<dbReference type="Pfam" id="PF08241">
    <property type="entry name" value="Methyltransf_11"/>
    <property type="match status" value="1"/>
</dbReference>
<organism evidence="2 3">
    <name type="scientific">Candidatus Thiodiazotropha taylori</name>
    <dbReference type="NCBI Taxonomy" id="2792791"/>
    <lineage>
        <taxon>Bacteria</taxon>
        <taxon>Pseudomonadati</taxon>
        <taxon>Pseudomonadota</taxon>
        <taxon>Gammaproteobacteria</taxon>
        <taxon>Chromatiales</taxon>
        <taxon>Sedimenticolaceae</taxon>
        <taxon>Candidatus Thiodiazotropha</taxon>
    </lineage>
</organism>
<dbReference type="AlphaFoldDB" id="A0A9E4TSF0"/>
<evidence type="ECO:0000313" key="2">
    <source>
        <dbReference type="EMBL" id="MCG7977576.1"/>
    </source>
</evidence>
<dbReference type="EMBL" id="JAEPCR010000019">
    <property type="protein sequence ID" value="MCG7977576.1"/>
    <property type="molecule type" value="Genomic_DNA"/>
</dbReference>
<gene>
    <name evidence="2" type="ORF">JAY77_05440</name>
</gene>
<dbReference type="CDD" id="cd02440">
    <property type="entry name" value="AdoMet_MTases"/>
    <property type="match status" value="1"/>
</dbReference>
<name>A0A9E4TSF0_9GAMM</name>
<feature type="domain" description="Methyltransferase type 11" evidence="1">
    <location>
        <begin position="2"/>
        <end position="51"/>
    </location>
</feature>
<sequence>VAGDVHTLSSLLPGEHYDAVFSVSVFEHLAMPWQAVIEINKVLKTGGLLYISTHPVRPPHELPWDFWRFSQETFKTLLNEKTGFEILECEEGTPGRILSLSRDHTTSGIHLVPINLSIAVLARKTGVPDPGLSWEIPVSSMLQTHYPNNSAT</sequence>
<dbReference type="InterPro" id="IPR029063">
    <property type="entry name" value="SAM-dependent_MTases_sf"/>
</dbReference>
<dbReference type="Proteomes" id="UP000886674">
    <property type="component" value="Unassembled WGS sequence"/>
</dbReference>
<dbReference type="GO" id="GO:0008757">
    <property type="term" value="F:S-adenosylmethionine-dependent methyltransferase activity"/>
    <property type="evidence" value="ECO:0007669"/>
    <property type="project" value="InterPro"/>
</dbReference>
<dbReference type="SUPFAM" id="SSF53335">
    <property type="entry name" value="S-adenosyl-L-methionine-dependent methyltransferases"/>
    <property type="match status" value="1"/>
</dbReference>
<comment type="caution">
    <text evidence="2">The sequence shown here is derived from an EMBL/GenBank/DDBJ whole genome shotgun (WGS) entry which is preliminary data.</text>
</comment>
<reference evidence="2" key="1">
    <citation type="journal article" date="2021" name="Proc. Natl. Acad. Sci. U.S.A.">
        <title>Global biogeography of chemosynthetic symbionts reveals both localized and globally distributed symbiont groups. .</title>
        <authorList>
            <person name="Osvatic J.T."/>
            <person name="Wilkins L.G.E."/>
            <person name="Leibrecht L."/>
            <person name="Leray M."/>
            <person name="Zauner S."/>
            <person name="Polzin J."/>
            <person name="Camacho Y."/>
            <person name="Gros O."/>
            <person name="van Gils J.A."/>
            <person name="Eisen J.A."/>
            <person name="Petersen J.M."/>
            <person name="Yuen B."/>
        </authorList>
    </citation>
    <scope>NUCLEOTIDE SEQUENCE</scope>
    <source>
        <strain evidence="2">MAGclacostrist055</strain>
    </source>
</reference>
<keyword evidence="2" id="KW-0808">Transferase</keyword>
<accession>A0A9E4TSF0</accession>
<dbReference type="GO" id="GO:0032259">
    <property type="term" value="P:methylation"/>
    <property type="evidence" value="ECO:0007669"/>
    <property type="project" value="UniProtKB-KW"/>
</dbReference>
<protein>
    <submittedName>
        <fullName evidence="2">Class I SAM-dependent methyltransferase</fullName>
    </submittedName>
</protein>
<evidence type="ECO:0000259" key="1">
    <source>
        <dbReference type="Pfam" id="PF08241"/>
    </source>
</evidence>
<dbReference type="InterPro" id="IPR013216">
    <property type="entry name" value="Methyltransf_11"/>
</dbReference>
<proteinExistence type="predicted"/>
<feature type="non-terminal residue" evidence="2">
    <location>
        <position position="1"/>
    </location>
</feature>
<dbReference type="Gene3D" id="3.40.50.150">
    <property type="entry name" value="Vaccinia Virus protein VP39"/>
    <property type="match status" value="1"/>
</dbReference>
<keyword evidence="2" id="KW-0489">Methyltransferase</keyword>